<organism evidence="7 8">
    <name type="scientific">Trifolium medium</name>
    <dbReference type="NCBI Taxonomy" id="97028"/>
    <lineage>
        <taxon>Eukaryota</taxon>
        <taxon>Viridiplantae</taxon>
        <taxon>Streptophyta</taxon>
        <taxon>Embryophyta</taxon>
        <taxon>Tracheophyta</taxon>
        <taxon>Spermatophyta</taxon>
        <taxon>Magnoliopsida</taxon>
        <taxon>eudicotyledons</taxon>
        <taxon>Gunneridae</taxon>
        <taxon>Pentapetalae</taxon>
        <taxon>rosids</taxon>
        <taxon>fabids</taxon>
        <taxon>Fabales</taxon>
        <taxon>Fabaceae</taxon>
        <taxon>Papilionoideae</taxon>
        <taxon>50 kb inversion clade</taxon>
        <taxon>NPAAA clade</taxon>
        <taxon>Hologalegina</taxon>
        <taxon>IRL clade</taxon>
        <taxon>Trifolieae</taxon>
        <taxon>Trifolium</taxon>
    </lineage>
</organism>
<dbReference type="SUPFAM" id="SSF52087">
    <property type="entry name" value="CRAL/TRIO domain"/>
    <property type="match status" value="1"/>
</dbReference>
<dbReference type="InterPro" id="IPR001251">
    <property type="entry name" value="CRAL-TRIO_dom"/>
</dbReference>
<dbReference type="PANTHER" id="PTHR45657">
    <property type="entry name" value="CRAL-TRIO DOMAIN-CONTAINING PROTEIN YKL091C-RELATED"/>
    <property type="match status" value="1"/>
</dbReference>
<evidence type="ECO:0000256" key="3">
    <source>
        <dbReference type="ARBA" id="ARBA00022927"/>
    </source>
</evidence>
<dbReference type="InterPro" id="IPR051026">
    <property type="entry name" value="PI/PC_transfer"/>
</dbReference>
<comment type="similarity">
    <text evidence="5">Belongs to the SFH family.</text>
</comment>
<evidence type="ECO:0000256" key="2">
    <source>
        <dbReference type="ARBA" id="ARBA00004395"/>
    </source>
</evidence>
<accession>A0A392P3Z8</accession>
<dbReference type="GO" id="GO:0000139">
    <property type="term" value="C:Golgi membrane"/>
    <property type="evidence" value="ECO:0007669"/>
    <property type="project" value="UniProtKB-SubCell"/>
</dbReference>
<evidence type="ECO:0000259" key="6">
    <source>
        <dbReference type="PROSITE" id="PS50191"/>
    </source>
</evidence>
<dbReference type="PANTHER" id="PTHR45657:SF8">
    <property type="entry name" value="PHOSPHATIDYLINOSITOL_PHOSPHATIDYLCHOLINE TRANSFER PROTEIN SFH13"/>
    <property type="match status" value="1"/>
</dbReference>
<dbReference type="AlphaFoldDB" id="A0A392P3Z8"/>
<keyword evidence="3" id="KW-0813">Transport</keyword>
<dbReference type="EMBL" id="LXQA010060920">
    <property type="protein sequence ID" value="MCI06149.1"/>
    <property type="molecule type" value="Genomic_DNA"/>
</dbReference>
<proteinExistence type="inferred from homology"/>
<dbReference type="PROSITE" id="PS50191">
    <property type="entry name" value="CRAL_TRIO"/>
    <property type="match status" value="1"/>
</dbReference>
<dbReference type="Gene3D" id="3.40.525.10">
    <property type="entry name" value="CRAL-TRIO lipid binding domain"/>
    <property type="match status" value="1"/>
</dbReference>
<feature type="domain" description="CRAL-TRIO" evidence="6">
    <location>
        <begin position="1"/>
        <end position="50"/>
    </location>
</feature>
<dbReference type="Proteomes" id="UP000265520">
    <property type="component" value="Unassembled WGS sequence"/>
</dbReference>
<protein>
    <submittedName>
        <fullName evidence="7">Sec14p-like phosphatidylinositol transfer family protein</fullName>
    </submittedName>
</protein>
<dbReference type="GO" id="GO:0005886">
    <property type="term" value="C:plasma membrane"/>
    <property type="evidence" value="ECO:0007669"/>
    <property type="project" value="UniProtKB-SubCell"/>
</dbReference>
<keyword evidence="3" id="KW-0653">Protein transport</keyword>
<evidence type="ECO:0000256" key="4">
    <source>
        <dbReference type="ARBA" id="ARBA00023034"/>
    </source>
</evidence>
<evidence type="ECO:0000256" key="1">
    <source>
        <dbReference type="ARBA" id="ARBA00004202"/>
    </source>
</evidence>
<keyword evidence="4" id="KW-0333">Golgi apparatus</keyword>
<name>A0A392P3Z8_9FABA</name>
<evidence type="ECO:0000313" key="7">
    <source>
        <dbReference type="EMBL" id="MCI06149.1"/>
    </source>
</evidence>
<evidence type="ECO:0000256" key="5">
    <source>
        <dbReference type="ARBA" id="ARBA00038020"/>
    </source>
</evidence>
<comment type="caution">
    <text evidence="7">The sequence shown here is derived from an EMBL/GenBank/DDBJ whole genome shotgun (WGS) entry which is preliminary data.</text>
</comment>
<dbReference type="Pfam" id="PF00650">
    <property type="entry name" value="CRAL_TRIO"/>
    <property type="match status" value="1"/>
</dbReference>
<comment type="subcellular location">
    <subcellularLocation>
        <location evidence="1">Cell membrane</location>
        <topology evidence="1">Peripheral membrane protein</topology>
    </subcellularLocation>
    <subcellularLocation>
        <location evidence="2">Golgi apparatus membrane</location>
        <topology evidence="2">Peripheral membrane protein</topology>
    </subcellularLocation>
</comment>
<reference evidence="7 8" key="1">
    <citation type="journal article" date="2018" name="Front. Plant Sci.">
        <title>Red Clover (Trifolium pratense) and Zigzag Clover (T. medium) - A Picture of Genomic Similarities and Differences.</title>
        <authorList>
            <person name="Dluhosova J."/>
            <person name="Istvanek J."/>
            <person name="Nedelnik J."/>
            <person name="Repkova J."/>
        </authorList>
    </citation>
    <scope>NUCLEOTIDE SEQUENCE [LARGE SCALE GENOMIC DNA]</scope>
    <source>
        <strain evidence="8">cv. 10/8</strain>
        <tissue evidence="7">Leaf</tissue>
    </source>
</reference>
<dbReference type="GO" id="GO:0015031">
    <property type="term" value="P:protein transport"/>
    <property type="evidence" value="ECO:0007669"/>
    <property type="project" value="UniProtKB-KW"/>
</dbReference>
<evidence type="ECO:0000313" key="8">
    <source>
        <dbReference type="Proteomes" id="UP000265520"/>
    </source>
</evidence>
<sequence>MLWPAAQKFLDAKTIAKIQVLEPKSLSKLHDIIDSSQLPDFLGGSCKCPGEGGCLRSSKGPWNDLNIMKFVHNVEETFVRQILKVSNEQQKIDHFQTHLQKVRSTLLNNRWFGFYN</sequence>
<dbReference type="InterPro" id="IPR036865">
    <property type="entry name" value="CRAL-TRIO_dom_sf"/>
</dbReference>
<keyword evidence="8" id="KW-1185">Reference proteome</keyword>